<keyword evidence="3" id="KW-1185">Reference proteome</keyword>
<proteinExistence type="predicted"/>
<accession>A0A5B7YCE8</accession>
<protein>
    <recommendedName>
        <fullName evidence="1">Glycosyl transferase family 1 domain-containing protein</fullName>
    </recommendedName>
</protein>
<dbReference type="SUPFAM" id="SSF53756">
    <property type="entry name" value="UDP-Glycosyltransferase/glycogen phosphorylase"/>
    <property type="match status" value="1"/>
</dbReference>
<name>A0A5B7YCE8_9ALTE</name>
<organism evidence="2 3">
    <name type="scientific">Salinimonas iocasae</name>
    <dbReference type="NCBI Taxonomy" id="2572577"/>
    <lineage>
        <taxon>Bacteria</taxon>
        <taxon>Pseudomonadati</taxon>
        <taxon>Pseudomonadota</taxon>
        <taxon>Gammaproteobacteria</taxon>
        <taxon>Alteromonadales</taxon>
        <taxon>Alteromonadaceae</taxon>
        <taxon>Alteromonas/Salinimonas group</taxon>
        <taxon>Salinimonas</taxon>
    </lineage>
</organism>
<evidence type="ECO:0000313" key="2">
    <source>
        <dbReference type="EMBL" id="QCZ92926.1"/>
    </source>
</evidence>
<dbReference type="AlphaFoldDB" id="A0A5B7YCE8"/>
<dbReference type="RefSeq" id="WP_139755675.1">
    <property type="nucleotide sequence ID" value="NZ_CP039852.1"/>
</dbReference>
<gene>
    <name evidence="2" type="ORF">FBQ74_05225</name>
</gene>
<evidence type="ECO:0000313" key="3">
    <source>
        <dbReference type="Proteomes" id="UP000304912"/>
    </source>
</evidence>
<dbReference type="KEGG" id="salk:FBQ74_05225"/>
<dbReference type="Gene3D" id="3.40.50.2000">
    <property type="entry name" value="Glycogen Phosphorylase B"/>
    <property type="match status" value="1"/>
</dbReference>
<reference evidence="2 3" key="1">
    <citation type="submission" date="2019-04" db="EMBL/GenBank/DDBJ databases">
        <title>Salinimonas iocasae sp. nov., a halophilic bacterium isolated from the outer tube casing of tubeworms in Okinawa Trough.</title>
        <authorList>
            <person name="Zhang H."/>
            <person name="Wang H."/>
            <person name="Li C."/>
        </authorList>
    </citation>
    <scope>NUCLEOTIDE SEQUENCE [LARGE SCALE GENOMIC DNA]</scope>
    <source>
        <strain evidence="2 3">KX18D6</strain>
    </source>
</reference>
<dbReference type="InterPro" id="IPR001296">
    <property type="entry name" value="Glyco_trans_1"/>
</dbReference>
<dbReference type="GO" id="GO:0016757">
    <property type="term" value="F:glycosyltransferase activity"/>
    <property type="evidence" value="ECO:0007669"/>
    <property type="project" value="InterPro"/>
</dbReference>
<dbReference type="OrthoDB" id="6794112at2"/>
<evidence type="ECO:0000259" key="1">
    <source>
        <dbReference type="Pfam" id="PF00534"/>
    </source>
</evidence>
<dbReference type="EMBL" id="CP039852">
    <property type="protein sequence ID" value="QCZ92926.1"/>
    <property type="molecule type" value="Genomic_DNA"/>
</dbReference>
<dbReference type="Proteomes" id="UP000304912">
    <property type="component" value="Chromosome"/>
</dbReference>
<feature type="domain" description="Glycosyl transferase family 1" evidence="1">
    <location>
        <begin position="153"/>
        <end position="268"/>
    </location>
</feature>
<sequence length="298" mass="33064">MAQLLDADYEEITSTSGSFSRYIYCIKQTVSVLKKRYSTVFVQNPSIVLSALAVLLKPIFGYKLAIDAHNAGVRPKEGKNKLLQKLNLCILKGADVVIVTNKPLQQLLNDKGVTSCVMSDPLPTLKKAQSSDYSNFIFVVCSWAEDEPIEVYLDTAKQRPDINFVFSGNYKKRLKDKEISELPDNIILAGFVSEEEYVGLLKDALAVIDLTERDDCLVCGAYEAISATQKVILSDTRVNKELFGNAAFYTKNSTTELKKSLDEALNTDITSQIENFKTQYDSQLSDAKSKVLAILQAG</sequence>
<dbReference type="Pfam" id="PF00534">
    <property type="entry name" value="Glycos_transf_1"/>
    <property type="match status" value="1"/>
</dbReference>